<dbReference type="AlphaFoldDB" id="A0A316WXZ2"/>
<evidence type="ECO:0000313" key="1">
    <source>
        <dbReference type="EMBL" id="PWN66274.1"/>
    </source>
</evidence>
<keyword evidence="2" id="KW-1185">Reference proteome</keyword>
<accession>A0A316WXZ2</accession>
<gene>
    <name evidence="1" type="ORF">C1638_007885</name>
</gene>
<dbReference type="Proteomes" id="UP000236182">
    <property type="component" value="Unassembled WGS sequence"/>
</dbReference>
<dbReference type="RefSeq" id="WP_109619812.1">
    <property type="nucleotide sequence ID" value="NZ_PPEI02000002.1"/>
</dbReference>
<evidence type="ECO:0000313" key="2">
    <source>
        <dbReference type="Proteomes" id="UP000236182"/>
    </source>
</evidence>
<dbReference type="PROSITE" id="PS51257">
    <property type="entry name" value="PROKAR_LIPOPROTEIN"/>
    <property type="match status" value="1"/>
</dbReference>
<dbReference type="EMBL" id="PPEI02000002">
    <property type="protein sequence ID" value="PWN66274.1"/>
    <property type="molecule type" value="Genomic_DNA"/>
</dbReference>
<dbReference type="OrthoDB" id="981332at2"/>
<reference evidence="1" key="1">
    <citation type="submission" date="2018-04" db="EMBL/GenBank/DDBJ databases">
        <title>Draft Genome Sequences of Chryseobacterium lactis NCTC11390T isolated from milk, Chryseobacterium oncorhynchi 701B-08T from rainbow trout, and Chryseobacterium viscerum 687B-08T from diseased fish.</title>
        <authorList>
            <person name="Jeong J.-J."/>
            <person name="Lee Y.J."/>
            <person name="Pathiraja D."/>
            <person name="Park B."/>
            <person name="Choi I.-G."/>
            <person name="Kim K.D."/>
        </authorList>
    </citation>
    <scope>NUCLEOTIDE SEQUENCE [LARGE SCALE GENOMIC DNA]</scope>
    <source>
        <strain evidence="1">701B-08</strain>
    </source>
</reference>
<proteinExistence type="predicted"/>
<name>A0A316WXZ2_9FLAO</name>
<evidence type="ECO:0008006" key="3">
    <source>
        <dbReference type="Google" id="ProtNLM"/>
    </source>
</evidence>
<comment type="caution">
    <text evidence="1">The sequence shown here is derived from an EMBL/GenBank/DDBJ whole genome shotgun (WGS) entry which is preliminary data.</text>
</comment>
<sequence>MKLNLFLIIILFFTGCNKLEKQEVKPSEDSLIWMKDSLGCMGKRSFELAEKLILENTLENSSTEKFKTVFGKPNETNEDRGFTSFTYYVESICNHDSIQKNSDKCFVVFTFKHNKLIDHNNACE</sequence>
<protein>
    <recommendedName>
        <fullName evidence="3">Lipoprotein</fullName>
    </recommendedName>
</protein>
<organism evidence="1 2">
    <name type="scientific">Chryseobacterium oncorhynchi</name>
    <dbReference type="NCBI Taxonomy" id="741074"/>
    <lineage>
        <taxon>Bacteria</taxon>
        <taxon>Pseudomonadati</taxon>
        <taxon>Bacteroidota</taxon>
        <taxon>Flavobacteriia</taxon>
        <taxon>Flavobacteriales</taxon>
        <taxon>Weeksellaceae</taxon>
        <taxon>Chryseobacterium group</taxon>
        <taxon>Chryseobacterium</taxon>
    </lineage>
</organism>